<evidence type="ECO:0000313" key="2">
    <source>
        <dbReference type="Proteomes" id="UP000886998"/>
    </source>
</evidence>
<comment type="caution">
    <text evidence="1">The sequence shown here is derived from an EMBL/GenBank/DDBJ whole genome shotgun (WGS) entry which is preliminary data.</text>
</comment>
<name>A0A8X6XMJ6_9ARAC</name>
<sequence>MAEWLWHRTSAPCAKCGHPWVSVHAVLNSAYLSRWILVPRRKAPTVPYAWGYYTCEMSRRKSLKSPHPFLHQWTGTTVTDAGNKCAAPSNKKFLEARNCPTS</sequence>
<reference evidence="1" key="1">
    <citation type="submission" date="2020-08" db="EMBL/GenBank/DDBJ databases">
        <title>Multicomponent nature underlies the extraordinary mechanical properties of spider dragline silk.</title>
        <authorList>
            <person name="Kono N."/>
            <person name="Nakamura H."/>
            <person name="Mori M."/>
            <person name="Yoshida Y."/>
            <person name="Ohtoshi R."/>
            <person name="Malay A.D."/>
            <person name="Moran D.A.P."/>
            <person name="Tomita M."/>
            <person name="Numata K."/>
            <person name="Arakawa K."/>
        </authorList>
    </citation>
    <scope>NUCLEOTIDE SEQUENCE</scope>
</reference>
<keyword evidence="2" id="KW-1185">Reference proteome</keyword>
<dbReference type="Proteomes" id="UP000886998">
    <property type="component" value="Unassembled WGS sequence"/>
</dbReference>
<organism evidence="1 2">
    <name type="scientific">Trichonephila inaurata madagascariensis</name>
    <dbReference type="NCBI Taxonomy" id="2747483"/>
    <lineage>
        <taxon>Eukaryota</taxon>
        <taxon>Metazoa</taxon>
        <taxon>Ecdysozoa</taxon>
        <taxon>Arthropoda</taxon>
        <taxon>Chelicerata</taxon>
        <taxon>Arachnida</taxon>
        <taxon>Araneae</taxon>
        <taxon>Araneomorphae</taxon>
        <taxon>Entelegynae</taxon>
        <taxon>Araneoidea</taxon>
        <taxon>Nephilidae</taxon>
        <taxon>Trichonephila</taxon>
        <taxon>Trichonephila inaurata</taxon>
    </lineage>
</organism>
<proteinExistence type="predicted"/>
<dbReference type="AlphaFoldDB" id="A0A8X6XMJ6"/>
<protein>
    <submittedName>
        <fullName evidence="1">Uncharacterized protein</fullName>
    </submittedName>
</protein>
<dbReference type="EMBL" id="BMAV01009832">
    <property type="protein sequence ID" value="GFY54356.1"/>
    <property type="molecule type" value="Genomic_DNA"/>
</dbReference>
<evidence type="ECO:0000313" key="1">
    <source>
        <dbReference type="EMBL" id="GFY54356.1"/>
    </source>
</evidence>
<gene>
    <name evidence="1" type="ORF">TNIN_74581</name>
</gene>
<accession>A0A8X6XMJ6</accession>